<evidence type="ECO:0000313" key="2">
    <source>
        <dbReference type="Proteomes" id="UP001629536"/>
    </source>
</evidence>
<reference evidence="1 2" key="1">
    <citation type="journal article" date="2024" name="Front. Microbiol.">
        <title>Pangenomic and biochemical analyses of Helcococcus ovis reveal widespread tetracycline resistance and a novel bacterial species, Helcococcus bovis.</title>
        <authorList>
            <person name="Cunha F."/>
            <person name="Zhai Y."/>
            <person name="Casaro S."/>
            <person name="Jones K.L."/>
            <person name="Hernandez M."/>
            <person name="Bisinotto R.S."/>
            <person name="Kariyawasam S."/>
            <person name="Brown M.B."/>
            <person name="Phillips A."/>
            <person name="Jeong K.C."/>
            <person name="Galvao K.N."/>
        </authorList>
    </citation>
    <scope>NUCLEOTIDE SEQUENCE [LARGE SCALE GENOMIC DNA]</scope>
    <source>
        <strain evidence="1 2">KG197</strain>
    </source>
</reference>
<protein>
    <recommendedName>
        <fullName evidence="3">CopG family transcriptional regulator</fullName>
    </recommendedName>
</protein>
<evidence type="ECO:0008006" key="3">
    <source>
        <dbReference type="Google" id="ProtNLM"/>
    </source>
</evidence>
<dbReference type="RefSeq" id="WP_408104942.1">
    <property type="nucleotide sequence ID" value="NZ_JBFNFH010000014.1"/>
</dbReference>
<name>A0ABW9F8A4_9FIRM</name>
<evidence type="ECO:0000313" key="1">
    <source>
        <dbReference type="EMBL" id="MFM1525240.1"/>
    </source>
</evidence>
<gene>
    <name evidence="1" type="ORF">ABGF40_06075</name>
</gene>
<dbReference type="Proteomes" id="UP001629536">
    <property type="component" value="Unassembled WGS sequence"/>
</dbReference>
<dbReference type="EMBL" id="JBFNFH010000014">
    <property type="protein sequence ID" value="MFM1525240.1"/>
    <property type="molecule type" value="Genomic_DNA"/>
</dbReference>
<comment type="caution">
    <text evidence="1">The sequence shown here is derived from an EMBL/GenBank/DDBJ whole genome shotgun (WGS) entry which is preliminary data.</text>
</comment>
<sequence>MEKENKLIIKKLKNNKVRDGRQVRVSQETYDEVVRLSNEANMNIGDISEIIMEWAIKRVVIQ</sequence>
<organism evidence="1 2">
    <name type="scientific">Helcococcus bovis</name>
    <dbReference type="NCBI Taxonomy" id="3153252"/>
    <lineage>
        <taxon>Bacteria</taxon>
        <taxon>Bacillati</taxon>
        <taxon>Bacillota</taxon>
        <taxon>Tissierellia</taxon>
        <taxon>Tissierellales</taxon>
        <taxon>Peptoniphilaceae</taxon>
        <taxon>Helcococcus</taxon>
    </lineage>
</organism>
<keyword evidence="2" id="KW-1185">Reference proteome</keyword>
<accession>A0ABW9F8A4</accession>
<proteinExistence type="predicted"/>